<dbReference type="OrthoDB" id="4829316at2759"/>
<gene>
    <name evidence="2" type="ORF">BBO_01315</name>
</gene>
<dbReference type="AlphaFoldDB" id="A0A162JZU1"/>
<organism evidence="2 3">
    <name type="scientific">Beauveria brongniartii RCEF 3172</name>
    <dbReference type="NCBI Taxonomy" id="1081107"/>
    <lineage>
        <taxon>Eukaryota</taxon>
        <taxon>Fungi</taxon>
        <taxon>Dikarya</taxon>
        <taxon>Ascomycota</taxon>
        <taxon>Pezizomycotina</taxon>
        <taxon>Sordariomycetes</taxon>
        <taxon>Hypocreomycetidae</taxon>
        <taxon>Hypocreales</taxon>
        <taxon>Cordycipitaceae</taxon>
        <taxon>Beauveria</taxon>
        <taxon>Beauveria brongniartii</taxon>
    </lineage>
</organism>
<keyword evidence="1" id="KW-0472">Membrane</keyword>
<dbReference type="Proteomes" id="UP000076863">
    <property type="component" value="Unassembled WGS sequence"/>
</dbReference>
<sequence>MVPAARIIGRRHFSLLQSMRAVGRSMESHPFERLSKTQKSAPANWAGEAKRFGVQISLFVPGIGLLLGWPLLAAKAVDGHV</sequence>
<keyword evidence="1" id="KW-1133">Transmembrane helix</keyword>
<accession>A0A162JZU1</accession>
<proteinExistence type="predicted"/>
<evidence type="ECO:0000256" key="1">
    <source>
        <dbReference type="SAM" id="Phobius"/>
    </source>
</evidence>
<feature type="transmembrane region" description="Helical" evidence="1">
    <location>
        <begin position="52"/>
        <end position="72"/>
    </location>
</feature>
<dbReference type="EMBL" id="AZHA01000002">
    <property type="protein sequence ID" value="OAA51368.1"/>
    <property type="molecule type" value="Genomic_DNA"/>
</dbReference>
<comment type="caution">
    <text evidence="2">The sequence shown here is derived from an EMBL/GenBank/DDBJ whole genome shotgun (WGS) entry which is preliminary data.</text>
</comment>
<evidence type="ECO:0000313" key="3">
    <source>
        <dbReference type="Proteomes" id="UP000076863"/>
    </source>
</evidence>
<reference evidence="2 3" key="1">
    <citation type="journal article" date="2016" name="Genome Biol. Evol.">
        <title>Divergent and convergent evolution of fungal pathogenicity.</title>
        <authorList>
            <person name="Shang Y."/>
            <person name="Xiao G."/>
            <person name="Zheng P."/>
            <person name="Cen K."/>
            <person name="Zhan S."/>
            <person name="Wang C."/>
        </authorList>
    </citation>
    <scope>NUCLEOTIDE SEQUENCE [LARGE SCALE GENOMIC DNA]</scope>
    <source>
        <strain evidence="2 3">RCEF 3172</strain>
    </source>
</reference>
<evidence type="ECO:0000313" key="2">
    <source>
        <dbReference type="EMBL" id="OAA51368.1"/>
    </source>
</evidence>
<keyword evidence="3" id="KW-1185">Reference proteome</keyword>
<keyword evidence="1" id="KW-0812">Transmembrane</keyword>
<protein>
    <submittedName>
        <fullName evidence="2">Pantothenate transporter liz1</fullName>
    </submittedName>
</protein>
<name>A0A162JZU1_9HYPO</name>